<dbReference type="PANTHER" id="PTHR47546:SF3">
    <property type="entry name" value="30S RIBOSOMAL PROTEIN S15, CHLOROPLASTIC"/>
    <property type="match status" value="1"/>
</dbReference>
<feature type="region of interest" description="Disordered" evidence="5">
    <location>
        <begin position="1"/>
        <end position="150"/>
    </location>
</feature>
<comment type="similarity">
    <text evidence="1">Belongs to the universal ribosomal protein uS15 family.</text>
</comment>
<dbReference type="GO" id="GO:1990904">
    <property type="term" value="C:ribonucleoprotein complex"/>
    <property type="evidence" value="ECO:0007669"/>
    <property type="project" value="UniProtKB-KW"/>
</dbReference>
<feature type="region of interest" description="Disordered" evidence="5">
    <location>
        <begin position="403"/>
        <end position="432"/>
    </location>
</feature>
<organism evidence="6 7">
    <name type="scientific">Setaria viridis</name>
    <name type="common">Green bristlegrass</name>
    <name type="synonym">Setaria italica subsp. viridis</name>
    <dbReference type="NCBI Taxonomy" id="4556"/>
    <lineage>
        <taxon>Eukaryota</taxon>
        <taxon>Viridiplantae</taxon>
        <taxon>Streptophyta</taxon>
        <taxon>Embryophyta</taxon>
        <taxon>Tracheophyta</taxon>
        <taxon>Spermatophyta</taxon>
        <taxon>Magnoliopsida</taxon>
        <taxon>Liliopsida</taxon>
        <taxon>Poales</taxon>
        <taxon>Poaceae</taxon>
        <taxon>PACMAD clade</taxon>
        <taxon>Panicoideae</taxon>
        <taxon>Panicodae</taxon>
        <taxon>Paniceae</taxon>
        <taxon>Cenchrinae</taxon>
        <taxon>Setaria</taxon>
    </lineage>
</organism>
<dbReference type="Proteomes" id="UP000298652">
    <property type="component" value="Chromosome 1"/>
</dbReference>
<protein>
    <recommendedName>
        <fullName evidence="4">Small ribosomal subunit protein uS15c</fullName>
    </recommendedName>
</protein>
<accession>A0A4U6WSF5</accession>
<keyword evidence="7" id="KW-1185">Reference proteome</keyword>
<dbReference type="Pfam" id="PF00312">
    <property type="entry name" value="Ribosomal_S15"/>
    <property type="match status" value="1"/>
</dbReference>
<dbReference type="GO" id="GO:0005737">
    <property type="term" value="C:cytoplasm"/>
    <property type="evidence" value="ECO:0007669"/>
    <property type="project" value="UniProtKB-ARBA"/>
</dbReference>
<gene>
    <name evidence="6" type="ORF">SEVIR_1G361700v2</name>
</gene>
<dbReference type="GO" id="GO:0006412">
    <property type="term" value="P:translation"/>
    <property type="evidence" value="ECO:0007669"/>
    <property type="project" value="InterPro"/>
</dbReference>
<evidence type="ECO:0000256" key="3">
    <source>
        <dbReference type="ARBA" id="ARBA00023274"/>
    </source>
</evidence>
<keyword evidence="2" id="KW-0689">Ribosomal protein</keyword>
<evidence type="ECO:0000256" key="1">
    <source>
        <dbReference type="ARBA" id="ARBA00008434"/>
    </source>
</evidence>
<dbReference type="GO" id="GO:0005840">
    <property type="term" value="C:ribosome"/>
    <property type="evidence" value="ECO:0007669"/>
    <property type="project" value="UniProtKB-KW"/>
</dbReference>
<dbReference type="Gramene" id="TKW42097">
    <property type="protein sequence ID" value="TKW42097"/>
    <property type="gene ID" value="SEVIR_1G361700v2"/>
</dbReference>
<sequence length="432" mass="48636">MALRGITPRRRPLLPVPRAFFSSNPPFPPPPPPANGPDAAHPLPSSPQSNPGAPPRDSASALFQDIRERLRVSPRSPPPRRIPMNHSPKELPDVRQALESFRRSGGLTSPSTPGASPSTPGATPSFMDLLKNQRPNTGQGLGSFDPIRGSLKGALPAQQRQPLQPTPFLSHKSDIFKKELERGGKAGEEEEKDSGTTLMRVYSYEDLGKRLGDLRPAGAVKDGKEWFSLEELQGRIAKLVELEKQEHRLGAKFAVIRKSILNLKQPEKTVQGQGVHLQTMLSLGGQMTPDYTRLPPQEELVERYFHPDHMSSEEKMKLELQRVRDEFKMSENDCGSARVQIAQLTLKIKHLSAVLHKKDKHSRKGLQEMVQRRKKYLKYLRRTDWDSYCLVLSKLGLRDVPEYKAPDYKSKPTTKAKSKKNKSKRKKRKMKA</sequence>
<name>A0A4U6WSF5_SETVI</name>
<keyword evidence="3" id="KW-0687">Ribonucleoprotein</keyword>
<evidence type="ECO:0000313" key="7">
    <source>
        <dbReference type="Proteomes" id="UP000298652"/>
    </source>
</evidence>
<feature type="compositionally biased region" description="Basic residues" evidence="5">
    <location>
        <begin position="412"/>
        <end position="432"/>
    </location>
</feature>
<dbReference type="HAMAP" id="MF_01343_B">
    <property type="entry name" value="Ribosomal_uS15_B"/>
    <property type="match status" value="1"/>
</dbReference>
<feature type="compositionally biased region" description="Pro residues" evidence="5">
    <location>
        <begin position="25"/>
        <end position="35"/>
    </location>
</feature>
<evidence type="ECO:0000256" key="5">
    <source>
        <dbReference type="SAM" id="MobiDB-lite"/>
    </source>
</evidence>
<dbReference type="NCBIfam" id="TIGR00952">
    <property type="entry name" value="S15_bact"/>
    <property type="match status" value="1"/>
</dbReference>
<dbReference type="GO" id="GO:0003735">
    <property type="term" value="F:structural constituent of ribosome"/>
    <property type="evidence" value="ECO:0007669"/>
    <property type="project" value="InterPro"/>
</dbReference>
<dbReference type="Gene3D" id="1.10.287.10">
    <property type="entry name" value="S15/NS1, RNA-binding"/>
    <property type="match status" value="1"/>
</dbReference>
<dbReference type="EMBL" id="CM016552">
    <property type="protein sequence ID" value="TKW42097.1"/>
    <property type="molecule type" value="Genomic_DNA"/>
</dbReference>
<evidence type="ECO:0000256" key="2">
    <source>
        <dbReference type="ARBA" id="ARBA00022980"/>
    </source>
</evidence>
<evidence type="ECO:0000313" key="6">
    <source>
        <dbReference type="EMBL" id="TKW42097.1"/>
    </source>
</evidence>
<feature type="compositionally biased region" description="Low complexity" evidence="5">
    <location>
        <begin position="104"/>
        <end position="125"/>
    </location>
</feature>
<dbReference type="InterPro" id="IPR009068">
    <property type="entry name" value="uS15_NS1_RNA-bd_sf"/>
</dbReference>
<reference evidence="6" key="1">
    <citation type="submission" date="2019-03" db="EMBL/GenBank/DDBJ databases">
        <title>WGS assembly of Setaria viridis.</title>
        <authorList>
            <person name="Huang P."/>
            <person name="Jenkins J."/>
            <person name="Grimwood J."/>
            <person name="Barry K."/>
            <person name="Healey A."/>
            <person name="Mamidi S."/>
            <person name="Sreedasyam A."/>
            <person name="Shu S."/>
            <person name="Feldman M."/>
            <person name="Wu J."/>
            <person name="Yu Y."/>
            <person name="Chen C."/>
            <person name="Johnson J."/>
            <person name="Rokhsar D."/>
            <person name="Baxter I."/>
            <person name="Schmutz J."/>
            <person name="Brutnell T."/>
            <person name="Kellogg E."/>
        </authorList>
    </citation>
    <scope>NUCLEOTIDE SEQUENCE [LARGE SCALE GENOMIC DNA]</scope>
</reference>
<proteinExistence type="inferred from homology"/>
<evidence type="ECO:0000256" key="4">
    <source>
        <dbReference type="ARBA" id="ARBA00035250"/>
    </source>
</evidence>
<dbReference type="PANTHER" id="PTHR47546">
    <property type="entry name" value="S15/NS1, RNA-BINDING PROTEIN"/>
    <property type="match status" value="1"/>
</dbReference>
<dbReference type="OMA" id="LMSTPSH"/>
<dbReference type="CDD" id="cd00353">
    <property type="entry name" value="Ribosomal_S15p_S13e"/>
    <property type="match status" value="1"/>
</dbReference>
<dbReference type="InterPro" id="IPR000589">
    <property type="entry name" value="Ribosomal_uS15"/>
</dbReference>
<dbReference type="InterPro" id="IPR005290">
    <property type="entry name" value="Ribosomal_uS15_bac-type"/>
</dbReference>
<dbReference type="SMART" id="SM01387">
    <property type="entry name" value="Ribosomal_S15"/>
    <property type="match status" value="1"/>
</dbReference>
<dbReference type="SUPFAM" id="SSF47060">
    <property type="entry name" value="S15/NS1 RNA-binding domain"/>
    <property type="match status" value="1"/>
</dbReference>
<dbReference type="AlphaFoldDB" id="A0A4U6WSF5"/>